<name>A0AAN7VZW0_9PEZI</name>
<accession>A0AAN7VZW0</accession>
<organism evidence="1 2">
    <name type="scientific">Elasticomyces elasticus</name>
    <dbReference type="NCBI Taxonomy" id="574655"/>
    <lineage>
        <taxon>Eukaryota</taxon>
        <taxon>Fungi</taxon>
        <taxon>Dikarya</taxon>
        <taxon>Ascomycota</taxon>
        <taxon>Pezizomycotina</taxon>
        <taxon>Dothideomycetes</taxon>
        <taxon>Dothideomycetidae</taxon>
        <taxon>Mycosphaerellales</taxon>
        <taxon>Teratosphaeriaceae</taxon>
        <taxon>Elasticomyces</taxon>
    </lineage>
</organism>
<gene>
    <name evidence="1" type="ORF">LTR97_011783</name>
</gene>
<dbReference type="Proteomes" id="UP001310594">
    <property type="component" value="Unassembled WGS sequence"/>
</dbReference>
<evidence type="ECO:0000313" key="1">
    <source>
        <dbReference type="EMBL" id="KAK5691131.1"/>
    </source>
</evidence>
<protein>
    <submittedName>
        <fullName evidence="1">Uncharacterized protein</fullName>
    </submittedName>
</protein>
<dbReference type="AlphaFoldDB" id="A0AAN7VZW0"/>
<evidence type="ECO:0000313" key="2">
    <source>
        <dbReference type="Proteomes" id="UP001310594"/>
    </source>
</evidence>
<sequence>MAEKTVQQKYNEVYGGHCDEGLVARIEARLRRELSDEDTAWIMQWRTAKSYAEILKLNCAFLRGDQELNPVHMGPPQPSKTEEPEWAQCACCPKWSWFSCRQRAYLTFLFPGPGELVTEEVFGEFVGHLMSDPRIYVTFCRGKTGFGRIPENWETHEHKKADTVEGVKDAEARCEQAFELEDPDILKHFSTETKVMDKVDPFQVCVLATSWDEDDLPGVVEQAVIASGVKRIFTS</sequence>
<dbReference type="EMBL" id="JAVRQU010000022">
    <property type="protein sequence ID" value="KAK5691131.1"/>
    <property type="molecule type" value="Genomic_DNA"/>
</dbReference>
<reference evidence="1" key="1">
    <citation type="submission" date="2023-08" db="EMBL/GenBank/DDBJ databases">
        <title>Black Yeasts Isolated from many extreme environments.</title>
        <authorList>
            <person name="Coleine C."/>
            <person name="Stajich J.E."/>
            <person name="Selbmann L."/>
        </authorList>
    </citation>
    <scope>NUCLEOTIDE SEQUENCE</scope>
    <source>
        <strain evidence="1">CCFEE 5810</strain>
    </source>
</reference>
<proteinExistence type="predicted"/>
<comment type="caution">
    <text evidence="1">The sequence shown here is derived from an EMBL/GenBank/DDBJ whole genome shotgun (WGS) entry which is preliminary data.</text>
</comment>